<reference evidence="4 6" key="2">
    <citation type="journal article" date="2013" name="Nature">
        <title>Insights into bilaterian evolution from three spiralian genomes.</title>
        <authorList>
            <person name="Simakov O."/>
            <person name="Marletaz F."/>
            <person name="Cho S.J."/>
            <person name="Edsinger-Gonzales E."/>
            <person name="Havlak P."/>
            <person name="Hellsten U."/>
            <person name="Kuo D.H."/>
            <person name="Larsson T."/>
            <person name="Lv J."/>
            <person name="Arendt D."/>
            <person name="Savage R."/>
            <person name="Osoegawa K."/>
            <person name="de Jong P."/>
            <person name="Grimwood J."/>
            <person name="Chapman J.A."/>
            <person name="Shapiro H."/>
            <person name="Aerts A."/>
            <person name="Otillar R.P."/>
            <person name="Terry A.Y."/>
            <person name="Boore J.L."/>
            <person name="Grigoriev I.V."/>
            <person name="Lindberg D.R."/>
            <person name="Seaver E.C."/>
            <person name="Weisblat D.A."/>
            <person name="Putnam N.H."/>
            <person name="Rokhsar D.S."/>
        </authorList>
    </citation>
    <scope>NUCLEOTIDE SEQUENCE</scope>
</reference>
<evidence type="ECO:0000256" key="2">
    <source>
        <dbReference type="SAM" id="MobiDB-lite"/>
    </source>
</evidence>
<evidence type="ECO:0000313" key="5">
    <source>
        <dbReference type="EnsemblMetazoa" id="HelroP175669"/>
    </source>
</evidence>
<dbReference type="PANTHER" id="PTHR15079">
    <property type="entry name" value="MYD88"/>
    <property type="match status" value="1"/>
</dbReference>
<dbReference type="InterPro" id="IPR017281">
    <property type="entry name" value="Myelin_different_resp_MyD88"/>
</dbReference>
<evidence type="ECO:0000256" key="1">
    <source>
        <dbReference type="ARBA" id="ARBA00023198"/>
    </source>
</evidence>
<proteinExistence type="predicted"/>
<evidence type="ECO:0000259" key="3">
    <source>
        <dbReference type="PROSITE" id="PS50017"/>
    </source>
</evidence>
<dbReference type="PROSITE" id="PS50017">
    <property type="entry name" value="DEATH_DOMAIN"/>
    <property type="match status" value="1"/>
</dbReference>
<dbReference type="Gene3D" id="1.10.533.10">
    <property type="entry name" value="Death Domain, Fas"/>
    <property type="match status" value="1"/>
</dbReference>
<reference evidence="5" key="3">
    <citation type="submission" date="2015-06" db="UniProtKB">
        <authorList>
            <consortium name="EnsemblMetazoa"/>
        </authorList>
    </citation>
    <scope>IDENTIFICATION</scope>
</reference>
<feature type="compositionally biased region" description="Polar residues" evidence="2">
    <location>
        <begin position="17"/>
        <end position="33"/>
    </location>
</feature>
<dbReference type="GO" id="GO:0035325">
    <property type="term" value="F:Toll-like receptor binding"/>
    <property type="evidence" value="ECO:0000318"/>
    <property type="project" value="GO_Central"/>
</dbReference>
<dbReference type="OrthoDB" id="6285815at2759"/>
<dbReference type="InterPro" id="IPR011029">
    <property type="entry name" value="DEATH-like_dom_sf"/>
</dbReference>
<dbReference type="GeneID" id="20205479"/>
<dbReference type="GO" id="GO:0002755">
    <property type="term" value="P:MyD88-dependent toll-like receptor signaling pathway"/>
    <property type="evidence" value="ECO:0007669"/>
    <property type="project" value="InterPro"/>
</dbReference>
<dbReference type="GO" id="GO:0008063">
    <property type="term" value="P:Toll signaling pathway"/>
    <property type="evidence" value="ECO:0000318"/>
    <property type="project" value="GO_Central"/>
</dbReference>
<feature type="region of interest" description="Disordered" evidence="2">
    <location>
        <begin position="1"/>
        <end position="33"/>
    </location>
</feature>
<dbReference type="GO" id="GO:0034142">
    <property type="term" value="P:toll-like receptor 4 signaling pathway"/>
    <property type="evidence" value="ECO:0000318"/>
    <property type="project" value="GO_Central"/>
</dbReference>
<feature type="domain" description="Death" evidence="3">
    <location>
        <begin position="224"/>
        <end position="288"/>
    </location>
</feature>
<dbReference type="GO" id="GO:0043123">
    <property type="term" value="P:positive regulation of canonical NF-kappaB signal transduction"/>
    <property type="evidence" value="ECO:0007669"/>
    <property type="project" value="InterPro"/>
</dbReference>
<dbReference type="RefSeq" id="XP_009021323.1">
    <property type="nucleotide sequence ID" value="XM_009023075.1"/>
</dbReference>
<dbReference type="CTD" id="20205479"/>
<dbReference type="SUPFAM" id="SSF47986">
    <property type="entry name" value="DEATH domain"/>
    <property type="match status" value="1"/>
</dbReference>
<dbReference type="GO" id="GO:0005886">
    <property type="term" value="C:plasma membrane"/>
    <property type="evidence" value="ECO:0000318"/>
    <property type="project" value="GO_Central"/>
</dbReference>
<gene>
    <name evidence="5" type="primary">20205479</name>
    <name evidence="4" type="ORF">HELRODRAFT_175669</name>
</gene>
<reference evidence="6" key="1">
    <citation type="submission" date="2012-12" db="EMBL/GenBank/DDBJ databases">
        <authorList>
            <person name="Hellsten U."/>
            <person name="Grimwood J."/>
            <person name="Chapman J.A."/>
            <person name="Shapiro H."/>
            <person name="Aerts A."/>
            <person name="Otillar R.P."/>
            <person name="Terry A.Y."/>
            <person name="Boore J.L."/>
            <person name="Simakov O."/>
            <person name="Marletaz F."/>
            <person name="Cho S.-J."/>
            <person name="Edsinger-Gonzales E."/>
            <person name="Havlak P."/>
            <person name="Kuo D.-H."/>
            <person name="Larsson T."/>
            <person name="Lv J."/>
            <person name="Arendt D."/>
            <person name="Savage R."/>
            <person name="Osoegawa K."/>
            <person name="de Jong P."/>
            <person name="Lindberg D.R."/>
            <person name="Seaver E.C."/>
            <person name="Weisblat D.A."/>
            <person name="Putnam N.H."/>
            <person name="Grigoriev I.V."/>
            <person name="Rokhsar D.S."/>
        </authorList>
    </citation>
    <scope>NUCLEOTIDE SEQUENCE</scope>
</reference>
<evidence type="ECO:0000313" key="4">
    <source>
        <dbReference type="EMBL" id="ESO00686.1"/>
    </source>
</evidence>
<dbReference type="EMBL" id="AMQM01005394">
    <property type="status" value="NOT_ANNOTATED_CDS"/>
    <property type="molecule type" value="Genomic_DNA"/>
</dbReference>
<name>T1F9I0_HELRO</name>
<dbReference type="KEGG" id="hro:HELRODRAFT_175669"/>
<keyword evidence="6" id="KW-1185">Reference proteome</keyword>
<organism evidence="5 6">
    <name type="scientific">Helobdella robusta</name>
    <name type="common">Californian leech</name>
    <dbReference type="NCBI Taxonomy" id="6412"/>
    <lineage>
        <taxon>Eukaryota</taxon>
        <taxon>Metazoa</taxon>
        <taxon>Spiralia</taxon>
        <taxon>Lophotrochozoa</taxon>
        <taxon>Annelida</taxon>
        <taxon>Clitellata</taxon>
        <taxon>Hirudinea</taxon>
        <taxon>Rhynchobdellida</taxon>
        <taxon>Glossiphoniidae</taxon>
        <taxon>Helobdella</taxon>
    </lineage>
</organism>
<accession>T1F9I0</accession>
<evidence type="ECO:0000313" key="6">
    <source>
        <dbReference type="Proteomes" id="UP000015101"/>
    </source>
</evidence>
<protein>
    <recommendedName>
        <fullName evidence="3">Death domain-containing protein</fullName>
    </recommendedName>
</protein>
<dbReference type="InterPro" id="IPR000488">
    <property type="entry name" value="Death_dom"/>
</dbReference>
<dbReference type="PANTHER" id="PTHR15079:SF3">
    <property type="entry name" value="MYELOID DIFFERENTIATION PRIMARY RESPONSE PROTEIN MYD88"/>
    <property type="match status" value="1"/>
</dbReference>
<sequence length="309" mass="35328">MSTKIKNKKDSVKKLRANSSSSSTVGKDQQNRASTELKLERDLYATKLTRLGTLLMSQMKKQWRLTRGIGDNFDVLKLSGDVLVEALKEMMTKKYENELSHECHLVNLERRVSQLSYALNKLTLKCAAYKNGLSDIVCSDNLTYIKDKIMTLQIIAGENYHQIDANNPCLNPRVEFAIEGVTTRVDDHAERILENQQKLNLIPPCEKMKGSTHMRDIQQDVKIFLMKELNITRSSGNDWRLLAQLMGLDCKLIDDWSKMELSNPSGHVMNEWMKDNNDATVQALFSFLISPVMRCTALCRVLSDFYEVL</sequence>
<dbReference type="InParanoid" id="T1F9I0"/>
<dbReference type="GO" id="GO:0050830">
    <property type="term" value="P:defense response to Gram-positive bacterium"/>
    <property type="evidence" value="ECO:0000318"/>
    <property type="project" value="GO_Central"/>
</dbReference>
<dbReference type="Pfam" id="PF00531">
    <property type="entry name" value="Death"/>
    <property type="match status" value="1"/>
</dbReference>
<dbReference type="GO" id="GO:0070976">
    <property type="term" value="F:TIR domain binding"/>
    <property type="evidence" value="ECO:0007669"/>
    <property type="project" value="InterPro"/>
</dbReference>
<dbReference type="EnsemblMetazoa" id="HelroT175669">
    <property type="protein sequence ID" value="HelroP175669"/>
    <property type="gene ID" value="HelroG175669"/>
</dbReference>
<dbReference type="EMBL" id="KB096900">
    <property type="protein sequence ID" value="ESO00686.1"/>
    <property type="molecule type" value="Genomic_DNA"/>
</dbReference>
<keyword evidence="1" id="KW-0395">Inflammatory response</keyword>
<dbReference type="Proteomes" id="UP000015101">
    <property type="component" value="Unassembled WGS sequence"/>
</dbReference>
<dbReference type="AlphaFoldDB" id="T1F9I0"/>
<dbReference type="GO" id="GO:0045087">
    <property type="term" value="P:innate immune response"/>
    <property type="evidence" value="ECO:0000318"/>
    <property type="project" value="GO_Central"/>
</dbReference>
<dbReference type="HOGENOM" id="CLU_906878_0_0_1"/>